<proteinExistence type="inferred from homology"/>
<dbReference type="PANTHER" id="PTHR43226:SF4">
    <property type="entry name" value="XAA-PRO AMINOPEPTIDASE 3"/>
    <property type="match status" value="1"/>
</dbReference>
<evidence type="ECO:0000256" key="10">
    <source>
        <dbReference type="ARBA" id="ARBA00069363"/>
    </source>
</evidence>
<name>A0A3P3VKT8_9GAMM</name>
<dbReference type="InterPro" id="IPR007865">
    <property type="entry name" value="Aminopep_P_N"/>
</dbReference>
<dbReference type="SUPFAM" id="SSF55920">
    <property type="entry name" value="Creatinase/aminopeptidase"/>
    <property type="match status" value="1"/>
</dbReference>
<evidence type="ECO:0000256" key="9">
    <source>
        <dbReference type="ARBA" id="ARBA00023211"/>
    </source>
</evidence>
<dbReference type="GO" id="GO:0070006">
    <property type="term" value="F:metalloaminopeptidase activity"/>
    <property type="evidence" value="ECO:0007669"/>
    <property type="project" value="InterPro"/>
</dbReference>
<keyword evidence="7 14" id="KW-0378">Hydrolase</keyword>
<dbReference type="GO" id="GO:0005829">
    <property type="term" value="C:cytosol"/>
    <property type="evidence" value="ECO:0007669"/>
    <property type="project" value="TreeGrafter"/>
</dbReference>
<dbReference type="NCBIfam" id="NF008131">
    <property type="entry name" value="PRK10879.1"/>
    <property type="match status" value="1"/>
</dbReference>
<evidence type="ECO:0000256" key="2">
    <source>
        <dbReference type="ARBA" id="ARBA00001936"/>
    </source>
</evidence>
<evidence type="ECO:0000256" key="5">
    <source>
        <dbReference type="ARBA" id="ARBA00022670"/>
    </source>
</evidence>
<dbReference type="InterPro" id="IPR001714">
    <property type="entry name" value="Pept_M24_MAP"/>
</dbReference>
<sequence length="447" mass="50537">MMKISKKEYARRRQHLMAQMEENSIAILPSAPVHIRNRDVEHLFRQDSDFYYLSGFPEPESVLALIPGREHGETVLFCRERDPAMELWHGYRFGQEGAMAEFGVDDAFPIGDIDEILPGLIEGRDRVYYAMGCNRDFDNQIMSWVNTIKSKANQGAHPPGEFLALDHLLHDLRLYKSAGEVKLMREAGAISARAHIRAMEICEPGLYEYQLEAELNHEFQRSGSRWPAYPSIVGAGKNGCILHYTENDAPIRNNDLVLIDAGCELDYYASDITRTFPANGRFTREQRALYELVLKSQLAAIEQVQPGNHWNDPHEVVVRILTEGLVELGLLKGEVQELIDTEAYKPFFMHRTGHWLGMDVHDVGDYKVGGEWRVLEPGMVLTIEPGLYIAPDEESVAKRWRGIGIRIEDDVLVTRKGHEVLSAGAPKGIDEIEALMAAARARREACA</sequence>
<dbReference type="Pfam" id="PF00557">
    <property type="entry name" value="Peptidase_M24"/>
    <property type="match status" value="1"/>
</dbReference>
<keyword evidence="14" id="KW-0031">Aminopeptidase</keyword>
<keyword evidence="15" id="KW-1185">Reference proteome</keyword>
<dbReference type="SUPFAM" id="SSF53092">
    <property type="entry name" value="Creatinase/prolidase N-terminal domain"/>
    <property type="match status" value="1"/>
</dbReference>
<evidence type="ECO:0000313" key="14">
    <source>
        <dbReference type="EMBL" id="RRJ82994.1"/>
    </source>
</evidence>
<reference evidence="14 15" key="1">
    <citation type="submission" date="2018-08" db="EMBL/GenBank/DDBJ databases">
        <authorList>
            <person name="Khan S.A."/>
        </authorList>
    </citation>
    <scope>NUCLEOTIDE SEQUENCE [LARGE SCALE GENOMIC DNA]</scope>
    <source>
        <strain evidence="14 15">GTF-13</strain>
    </source>
</reference>
<dbReference type="PRINTS" id="PR00599">
    <property type="entry name" value="MAPEPTIDASE"/>
</dbReference>
<dbReference type="InterPro" id="IPR001131">
    <property type="entry name" value="Peptidase_M24B_aminopep-P_CS"/>
</dbReference>
<reference evidence="14 15" key="2">
    <citation type="submission" date="2018-12" db="EMBL/GenBank/DDBJ databases">
        <title>Simiduia agarivorans gen. nov., sp. nov., a marine, agarolytic bacterium isolated from shallow coastal water from Keelung, Taiwan.</title>
        <authorList>
            <person name="Shieh W.Y."/>
        </authorList>
    </citation>
    <scope>NUCLEOTIDE SEQUENCE [LARGE SCALE GENOMIC DNA]</scope>
    <source>
        <strain evidence="14 15">GTF-13</strain>
    </source>
</reference>
<comment type="catalytic activity">
    <reaction evidence="1">
        <text>Release of any N-terminal amino acid, including proline, that is linked to proline, even from a dipeptide or tripeptide.</text>
        <dbReference type="EC" id="3.4.11.9"/>
    </reaction>
</comment>
<dbReference type="GO" id="GO:0030145">
    <property type="term" value="F:manganese ion binding"/>
    <property type="evidence" value="ECO:0007669"/>
    <property type="project" value="InterPro"/>
</dbReference>
<dbReference type="EMBL" id="QWEZ01000002">
    <property type="protein sequence ID" value="RRJ82994.1"/>
    <property type="molecule type" value="Genomic_DNA"/>
</dbReference>
<keyword evidence="9" id="KW-0464">Manganese</keyword>
<dbReference type="Pfam" id="PF05195">
    <property type="entry name" value="AMP_N"/>
    <property type="match status" value="1"/>
</dbReference>
<dbReference type="InterPro" id="IPR000994">
    <property type="entry name" value="Pept_M24"/>
</dbReference>
<evidence type="ECO:0000256" key="3">
    <source>
        <dbReference type="ARBA" id="ARBA00008766"/>
    </source>
</evidence>
<dbReference type="AlphaFoldDB" id="A0A3P3VKT8"/>
<organism evidence="14 15">
    <name type="scientific">Aestuariirhabdus litorea</name>
    <dbReference type="NCBI Taxonomy" id="2528527"/>
    <lineage>
        <taxon>Bacteria</taxon>
        <taxon>Pseudomonadati</taxon>
        <taxon>Pseudomonadota</taxon>
        <taxon>Gammaproteobacteria</taxon>
        <taxon>Oceanospirillales</taxon>
        <taxon>Aestuariirhabdaceae</taxon>
        <taxon>Aestuariirhabdus</taxon>
    </lineage>
</organism>
<keyword evidence="5" id="KW-0645">Protease</keyword>
<dbReference type="FunFam" id="3.90.230.10:FF:000002">
    <property type="entry name" value="Xaa-Pro aminopeptidase 3"/>
    <property type="match status" value="1"/>
</dbReference>
<dbReference type="Proteomes" id="UP000280792">
    <property type="component" value="Unassembled WGS sequence"/>
</dbReference>
<dbReference type="InterPro" id="IPR029149">
    <property type="entry name" value="Creatin/AminoP/Spt16_N"/>
</dbReference>
<evidence type="ECO:0000256" key="4">
    <source>
        <dbReference type="ARBA" id="ARBA00012574"/>
    </source>
</evidence>
<dbReference type="InterPro" id="IPR052433">
    <property type="entry name" value="X-Pro_dipept-like"/>
</dbReference>
<gene>
    <name evidence="14" type="ORF">D0544_14195</name>
</gene>
<evidence type="ECO:0000256" key="11">
    <source>
        <dbReference type="ARBA" id="ARBA00075356"/>
    </source>
</evidence>
<dbReference type="GO" id="GO:0006508">
    <property type="term" value="P:proteolysis"/>
    <property type="evidence" value="ECO:0007669"/>
    <property type="project" value="UniProtKB-KW"/>
</dbReference>
<accession>A0A3P3VKT8</accession>
<evidence type="ECO:0000256" key="1">
    <source>
        <dbReference type="ARBA" id="ARBA00001424"/>
    </source>
</evidence>
<comment type="similarity">
    <text evidence="3">Belongs to the peptidase M24B family.</text>
</comment>
<dbReference type="PROSITE" id="PS00491">
    <property type="entry name" value="PROLINE_PEPTIDASE"/>
    <property type="match status" value="1"/>
</dbReference>
<dbReference type="InterPro" id="IPR036005">
    <property type="entry name" value="Creatinase/aminopeptidase-like"/>
</dbReference>
<comment type="cofactor">
    <cofactor evidence="2">
        <name>Mn(2+)</name>
        <dbReference type="ChEBI" id="CHEBI:29035"/>
    </cofactor>
</comment>
<comment type="caution">
    <text evidence="14">The sequence shown here is derived from an EMBL/GenBank/DDBJ whole genome shotgun (WGS) entry which is preliminary data.</text>
</comment>
<dbReference type="Gene3D" id="3.40.350.10">
    <property type="entry name" value="Creatinase/prolidase N-terminal domain"/>
    <property type="match status" value="1"/>
</dbReference>
<dbReference type="EC" id="3.4.11.9" evidence="4"/>
<keyword evidence="8" id="KW-0482">Metalloprotease</keyword>
<dbReference type="FunFam" id="3.40.350.10:FF:000009">
    <property type="entry name" value="Xaa-Pro aminopeptidase"/>
    <property type="match status" value="1"/>
</dbReference>
<evidence type="ECO:0000259" key="13">
    <source>
        <dbReference type="SMART" id="SM01011"/>
    </source>
</evidence>
<evidence type="ECO:0000256" key="6">
    <source>
        <dbReference type="ARBA" id="ARBA00022723"/>
    </source>
</evidence>
<evidence type="ECO:0000256" key="7">
    <source>
        <dbReference type="ARBA" id="ARBA00022801"/>
    </source>
</evidence>
<dbReference type="Gene3D" id="3.90.230.10">
    <property type="entry name" value="Creatinase/methionine aminopeptidase superfamily"/>
    <property type="match status" value="1"/>
</dbReference>
<dbReference type="PANTHER" id="PTHR43226">
    <property type="entry name" value="XAA-PRO AMINOPEPTIDASE 3"/>
    <property type="match status" value="1"/>
</dbReference>
<evidence type="ECO:0000256" key="12">
    <source>
        <dbReference type="ARBA" id="ARBA00081411"/>
    </source>
</evidence>
<evidence type="ECO:0000256" key="8">
    <source>
        <dbReference type="ARBA" id="ARBA00023049"/>
    </source>
</evidence>
<dbReference type="SMART" id="SM01011">
    <property type="entry name" value="AMP_N"/>
    <property type="match status" value="1"/>
</dbReference>
<protein>
    <recommendedName>
        <fullName evidence="10">Xaa-Pro aminopeptidase</fullName>
        <ecNumber evidence="4">3.4.11.9</ecNumber>
    </recommendedName>
    <alternativeName>
        <fullName evidence="11">Aminopeptidase P II</fullName>
    </alternativeName>
    <alternativeName>
        <fullName evidence="12">X-Pro aminopeptidase</fullName>
    </alternativeName>
</protein>
<feature type="domain" description="Aminopeptidase P N-terminal" evidence="13">
    <location>
        <begin position="4"/>
        <end position="138"/>
    </location>
</feature>
<keyword evidence="6" id="KW-0479">Metal-binding</keyword>
<dbReference type="CDD" id="cd01087">
    <property type="entry name" value="Prolidase"/>
    <property type="match status" value="1"/>
</dbReference>
<evidence type="ECO:0000313" key="15">
    <source>
        <dbReference type="Proteomes" id="UP000280792"/>
    </source>
</evidence>